<protein>
    <submittedName>
        <fullName evidence="1">Uncharacterized protein</fullName>
    </submittedName>
</protein>
<reference evidence="1" key="2">
    <citation type="submission" date="2021-02" db="EMBL/GenBank/DDBJ databases">
        <authorList>
            <person name="Kimball J.A."/>
            <person name="Haas M.W."/>
            <person name="Macchietto M."/>
            <person name="Kono T."/>
            <person name="Duquette J."/>
            <person name="Shao M."/>
        </authorList>
    </citation>
    <scope>NUCLEOTIDE SEQUENCE</scope>
    <source>
        <tissue evidence="1">Fresh leaf tissue</tissue>
    </source>
</reference>
<comment type="caution">
    <text evidence="1">The sequence shown here is derived from an EMBL/GenBank/DDBJ whole genome shotgun (WGS) entry which is preliminary data.</text>
</comment>
<sequence>METGSLSLGTAWLRAEGSGMAATGSRTVAMGYRTAMGSGGDNGLWGGDDVLWDTHGLGGGDGLQGC</sequence>
<proteinExistence type="predicted"/>
<organism evidence="1 2">
    <name type="scientific">Zizania palustris</name>
    <name type="common">Northern wild rice</name>
    <dbReference type="NCBI Taxonomy" id="103762"/>
    <lineage>
        <taxon>Eukaryota</taxon>
        <taxon>Viridiplantae</taxon>
        <taxon>Streptophyta</taxon>
        <taxon>Embryophyta</taxon>
        <taxon>Tracheophyta</taxon>
        <taxon>Spermatophyta</taxon>
        <taxon>Magnoliopsida</taxon>
        <taxon>Liliopsida</taxon>
        <taxon>Poales</taxon>
        <taxon>Poaceae</taxon>
        <taxon>BOP clade</taxon>
        <taxon>Oryzoideae</taxon>
        <taxon>Oryzeae</taxon>
        <taxon>Zizaniinae</taxon>
        <taxon>Zizania</taxon>
    </lineage>
</organism>
<reference evidence="1" key="1">
    <citation type="journal article" date="2021" name="bioRxiv">
        <title>Whole Genome Assembly and Annotation of Northern Wild Rice, Zizania palustris L., Supports a Whole Genome Duplication in the Zizania Genus.</title>
        <authorList>
            <person name="Haas M."/>
            <person name="Kono T."/>
            <person name="Macchietto M."/>
            <person name="Millas R."/>
            <person name="McGilp L."/>
            <person name="Shao M."/>
            <person name="Duquette J."/>
            <person name="Hirsch C.N."/>
            <person name="Kimball J."/>
        </authorList>
    </citation>
    <scope>NUCLEOTIDE SEQUENCE</scope>
    <source>
        <tissue evidence="1">Fresh leaf tissue</tissue>
    </source>
</reference>
<evidence type="ECO:0000313" key="1">
    <source>
        <dbReference type="EMBL" id="KAG8037187.1"/>
    </source>
</evidence>
<name>A0A8J5UR76_ZIZPA</name>
<dbReference type="EMBL" id="JAAALK010002108">
    <property type="protein sequence ID" value="KAG8037187.1"/>
    <property type="molecule type" value="Genomic_DNA"/>
</dbReference>
<evidence type="ECO:0000313" key="2">
    <source>
        <dbReference type="Proteomes" id="UP000729402"/>
    </source>
</evidence>
<keyword evidence="2" id="KW-1185">Reference proteome</keyword>
<dbReference type="AlphaFoldDB" id="A0A8J5UR76"/>
<dbReference type="Proteomes" id="UP000729402">
    <property type="component" value="Unassembled WGS sequence"/>
</dbReference>
<accession>A0A8J5UR76</accession>
<gene>
    <name evidence="1" type="ORF">GUJ93_ZPchr0639g33708</name>
</gene>